<evidence type="ECO:0000313" key="3">
    <source>
        <dbReference type="Proteomes" id="UP000027982"/>
    </source>
</evidence>
<feature type="region of interest" description="Disordered" evidence="1">
    <location>
        <begin position="137"/>
        <end position="171"/>
    </location>
</feature>
<reference evidence="2 3" key="1">
    <citation type="journal article" date="2014" name="PLoS ONE">
        <title>The first complete genome sequence of the class fimbriimonadia in the phylum armatimonadetes.</title>
        <authorList>
            <person name="Hu Z.Y."/>
            <person name="Wang Y.Z."/>
            <person name="Im W.T."/>
            <person name="Wang S.Y."/>
            <person name="Zhao G.P."/>
            <person name="Zheng H.J."/>
            <person name="Quan Z.X."/>
        </authorList>
    </citation>
    <scope>NUCLEOTIDE SEQUENCE [LARGE SCALE GENOMIC DNA]</scope>
    <source>
        <strain evidence="2">Gsoil 348</strain>
    </source>
</reference>
<evidence type="ECO:0000313" key="2">
    <source>
        <dbReference type="EMBL" id="AIE85405.1"/>
    </source>
</evidence>
<name>A0A068NRK9_FIMGI</name>
<organism evidence="2 3">
    <name type="scientific">Fimbriimonas ginsengisoli Gsoil 348</name>
    <dbReference type="NCBI Taxonomy" id="661478"/>
    <lineage>
        <taxon>Bacteria</taxon>
        <taxon>Bacillati</taxon>
        <taxon>Armatimonadota</taxon>
        <taxon>Fimbriimonadia</taxon>
        <taxon>Fimbriimonadales</taxon>
        <taxon>Fimbriimonadaceae</taxon>
        <taxon>Fimbriimonas</taxon>
    </lineage>
</organism>
<dbReference type="RefSeq" id="WP_025226020.1">
    <property type="nucleotide sequence ID" value="NZ_CP007139.1"/>
</dbReference>
<sequence length="171" mass="19158">MPRKLTAGEAKAAFEELVKALPKQHLRLQFRKRFGTGELLDPKMLKRATTIAPREKLVSNLLQEVPAKIHCIRMLGNAEEIEGSEWEATADAQVGQLFSPEEVEQALTVQGRKARLYIYADPTEETVYVLRVVTEPFGEEPPKPKVPVKRTRSQVKRAAAKKAGTRGSGRR</sequence>
<dbReference type="KEGG" id="fgi:OP10G_2037"/>
<dbReference type="Proteomes" id="UP000027982">
    <property type="component" value="Chromosome"/>
</dbReference>
<dbReference type="STRING" id="661478.OP10G_2037"/>
<dbReference type="EMBL" id="CP007139">
    <property type="protein sequence ID" value="AIE85405.1"/>
    <property type="molecule type" value="Genomic_DNA"/>
</dbReference>
<gene>
    <name evidence="2" type="ORF">OP10G_2037</name>
</gene>
<dbReference type="HOGENOM" id="CLU_1560673_0_0_0"/>
<evidence type="ECO:0000256" key="1">
    <source>
        <dbReference type="SAM" id="MobiDB-lite"/>
    </source>
</evidence>
<keyword evidence="3" id="KW-1185">Reference proteome</keyword>
<accession>A0A068NRK9</accession>
<feature type="compositionally biased region" description="Basic residues" evidence="1">
    <location>
        <begin position="146"/>
        <end position="171"/>
    </location>
</feature>
<protein>
    <submittedName>
        <fullName evidence="2">Uncharacterized protein</fullName>
    </submittedName>
</protein>
<proteinExistence type="predicted"/>
<dbReference type="AlphaFoldDB" id="A0A068NRK9"/>